<evidence type="ECO:0000256" key="4">
    <source>
        <dbReference type="ARBA" id="ARBA00023242"/>
    </source>
</evidence>
<name>A0AAV2ZH01_9STRA</name>
<organism evidence="6 7">
    <name type="scientific">Lagenidium giganteum</name>
    <dbReference type="NCBI Taxonomy" id="4803"/>
    <lineage>
        <taxon>Eukaryota</taxon>
        <taxon>Sar</taxon>
        <taxon>Stramenopiles</taxon>
        <taxon>Oomycota</taxon>
        <taxon>Peronosporomycetes</taxon>
        <taxon>Pythiales</taxon>
        <taxon>Pythiaceae</taxon>
    </lineage>
</organism>
<dbReference type="GO" id="GO:0005643">
    <property type="term" value="C:nuclear pore"/>
    <property type="evidence" value="ECO:0007669"/>
    <property type="project" value="InterPro"/>
</dbReference>
<dbReference type="Proteomes" id="UP001146120">
    <property type="component" value="Unassembled WGS sequence"/>
</dbReference>
<accession>A0AAV2ZH01</accession>
<proteinExistence type="inferred from homology"/>
<evidence type="ECO:0000313" key="7">
    <source>
        <dbReference type="Proteomes" id="UP001146120"/>
    </source>
</evidence>
<feature type="compositionally biased region" description="Acidic residues" evidence="5">
    <location>
        <begin position="1006"/>
        <end position="1022"/>
    </location>
</feature>
<dbReference type="InterPro" id="IPR016024">
    <property type="entry name" value="ARM-type_fold"/>
</dbReference>
<comment type="subcellular location">
    <subcellularLocation>
        <location evidence="1">Nucleus</location>
    </subcellularLocation>
</comment>
<evidence type="ECO:0000313" key="6">
    <source>
        <dbReference type="EMBL" id="DBA04302.1"/>
    </source>
</evidence>
<keyword evidence="4" id="KW-0539">Nucleus</keyword>
<dbReference type="InterPro" id="IPR021827">
    <property type="entry name" value="Nup186/Nup192/Nup205"/>
</dbReference>
<dbReference type="SUPFAM" id="SSF48371">
    <property type="entry name" value="ARM repeat"/>
    <property type="match status" value="1"/>
</dbReference>
<dbReference type="Pfam" id="PF11894">
    <property type="entry name" value="Nup192"/>
    <property type="match status" value="2"/>
</dbReference>
<feature type="region of interest" description="Disordered" evidence="5">
    <location>
        <begin position="1006"/>
        <end position="1035"/>
    </location>
</feature>
<sequence>MTAGGAGAAPAPATDNALTLEIAEEPELTFRQLHKELHAFVSQRIDDDEGQELMAALLQQQQELLAPINVAPKSTSERQSLQANKVKVLGKTVDVSVAIQQEIIKLSDEYNVSEKRALELWFLASDAQRRPWVERTDQLGSISNSIPGAARHFFVSEFEFKLTILKDLLRLRLDERLEPKRRHFVITYTNELISQGLIQKIADALETQLPALLQLSHLQQSASYWHCLLADCLVLAAASTRTLPEEALRIVQVLKALCQRLNATLPKVSPHLVNLTAVEQLYAGGLPAGSSPEAVVKQVECILQAISSTEMAVCALLLQQSDKIDRETGRLLAGGNLRTSASAATIKQLHQLIFQDDWDQPTFQGIAMLGWAAFLSSFSGENGPANRSSDVTFPEVEQSEKVVKKAVRQHVFASLVEVLLKYVPDRNQDPVLFDTFQLNLELIFSSYSSKLMIDVPTLAEQASLDEGHADSGSDVDPWVGDCLENIIQFAATLCSIRPEFAQRFWPESGKDSGEVLDDRTCEDFLIACRDAAYRNPGCFSSYMRLVAAAASGPDCAQNAFHHVKQNPSILNWDHFFNVMNKYNRLLSEIEKPAGFGTMGGDAQFDTHRRIPASQRSTKPKELEALEMIQVVLQSVVRDPQLALIFFHNHEWAPVQTFVSLLQCKVPSSLKGALMKTLAIFARVPDIAPFVWRQVDSLQILRTTTDTTVFGSQDISFELEQYESAAHRYPATRGFVTLLFELFENPHVWNSLDSDGQRAAVQYYFDFLLERVFMKFDLRQYESEDEKWALVSGALAIFKKILRSDSTVGLHDELLVRFLSSSALVEKLLSILTEEGGVDGLENCNTDIRVEHAFFFCRNYVKKQTEKTHGSLSISDERPRPSILGFQVQTPSPVHLRERSVQLSLELLVYILERDVTFVESGRGRLVAAHVQLHLLHTILCHHRSELVKIIQYIEYSKNAEIAKLSAVILRIISNRLSGPELVDLILDSGSGSDIMFGYTNRLLTDSDDNAETTQSDESEAMAEFDGLSPSKKRKRSGSLSLVDGFAEEPSTSSSIRVAILDLLLENLTKPSPNLSQFILGVMDKSIAKDGSLSSGFDAIVALLMNPDFSADTPELAERCQRLLYLLATSDATSRTVLARLEDAQCDFFFVQLQYLASSLRGLPKQSAQNVASYLNMRGWFLKTLAVYIHSSMLQEPPHIKKVNRLLSYLLSHDEASSLRHNRMLLLQLYDETSPDILPPPVPSNHTALALAEQVTGPVDQGYFKWLKIDVERFCQELQTLDWSSAAELASSTMGVKRLRSNDAAFPQYSGFDGILQWAIQWNTYSERVAAESHALNSLRELTEVVVLDYLTSDMLSEEDTMTMWQGLKAVQSREVRWEIVSSICSIVLTKIVDKTSIPAQLFEVLSRVALLLVSQLRQYPSGSQGLIESRRRQYLTFVEQLLRAVSLSINATGNPIAARNARTFLYAAIVNVLSCLPSVSASPATSESRIALHSTERLRVVATNAVEVVCRDATDGDDVLSMALAVSALEAVMTFDRSATVKLLRERGFIVHFIGLFRRLSDMDASVDNGNDIRKINWPAGSVDAVTIGAMYESFLSLFTKMALSPEGAAALLEGGLLRALRESNNLPMQRPKALNMAEDAFAVHHSLLRLEQIFYRKWLPVVRVLSAVCSALPHNRTVASQLLQFIVKTRKLLFSSLKVPDHQRLSLNLLRETSYVSFILRYVIQFGDLCEKALSLAKWEKVSQSMAKLVLFYGVNPIPQLDNGDLNAQRQNGDWRRRVAPTGVVEERNARIYRFEGAASSDGSLPGYESLRRFSLFDEEKFYLARMILSNAAAFCSSRMMQACDDNSQLQRGRGPLLAISERQSTTFEGSFASSDYRAAALAADPLWSHSPTLSDFVSCLEAFVRSLSLSSPRVSVGDDASQALGGLIDFHRDSATFIVENVLIVLLLHFSHHFANAEVKAAVQKALQKVLLLVEDIEVRPVIACCYCSPVAVAHVAPCCVPQKNPFIHAVARKLRDVASP</sequence>
<keyword evidence="3" id="KW-0813">Transport</keyword>
<comment type="caution">
    <text evidence="6">The sequence shown here is derived from an EMBL/GenBank/DDBJ whole genome shotgun (WGS) entry which is preliminary data.</text>
</comment>
<evidence type="ECO:0000256" key="1">
    <source>
        <dbReference type="ARBA" id="ARBA00004123"/>
    </source>
</evidence>
<dbReference type="PANTHER" id="PTHR31344">
    <property type="entry name" value="NUCLEAR PORE COMPLEX PROTEIN NUP205"/>
    <property type="match status" value="1"/>
</dbReference>
<comment type="similarity">
    <text evidence="2">Belongs to the NUP186/NUP192/NUP205 family.</text>
</comment>
<keyword evidence="7" id="KW-1185">Reference proteome</keyword>
<reference evidence="6" key="2">
    <citation type="journal article" date="2023" name="Microbiol Resour">
        <title>Decontamination and Annotation of the Draft Genome Sequence of the Oomycete Lagenidium giganteum ARSEF 373.</title>
        <authorList>
            <person name="Morgan W.R."/>
            <person name="Tartar A."/>
        </authorList>
    </citation>
    <scope>NUCLEOTIDE SEQUENCE</scope>
    <source>
        <strain evidence="6">ARSEF 373</strain>
    </source>
</reference>
<protein>
    <submittedName>
        <fullName evidence="6">Uncharacterized protein</fullName>
    </submittedName>
</protein>
<gene>
    <name evidence="6" type="ORF">N0F65_002064</name>
</gene>
<dbReference type="EMBL" id="DAKRPA010000009">
    <property type="protein sequence ID" value="DBA04302.1"/>
    <property type="molecule type" value="Genomic_DNA"/>
</dbReference>
<evidence type="ECO:0000256" key="5">
    <source>
        <dbReference type="SAM" id="MobiDB-lite"/>
    </source>
</evidence>
<dbReference type="PANTHER" id="PTHR31344:SF0">
    <property type="entry name" value="NUCLEAR PORE COMPLEX PROTEIN NUP205"/>
    <property type="match status" value="1"/>
</dbReference>
<evidence type="ECO:0000256" key="3">
    <source>
        <dbReference type="ARBA" id="ARBA00022448"/>
    </source>
</evidence>
<reference evidence="6" key="1">
    <citation type="submission" date="2022-11" db="EMBL/GenBank/DDBJ databases">
        <authorList>
            <person name="Morgan W.R."/>
            <person name="Tartar A."/>
        </authorList>
    </citation>
    <scope>NUCLEOTIDE SEQUENCE</scope>
    <source>
        <strain evidence="6">ARSEF 373</strain>
    </source>
</reference>
<evidence type="ECO:0000256" key="2">
    <source>
        <dbReference type="ARBA" id="ARBA00005892"/>
    </source>
</evidence>